<dbReference type="SUPFAM" id="SSF144074">
    <property type="entry name" value="E2F-DP heterodimerization region"/>
    <property type="match status" value="1"/>
</dbReference>
<dbReference type="InterPro" id="IPR036390">
    <property type="entry name" value="WH_DNA-bd_sf"/>
</dbReference>
<evidence type="ECO:0000313" key="9">
    <source>
        <dbReference type="Proteomes" id="UP000192220"/>
    </source>
</evidence>
<accession>A0A2I4CUP8</accession>
<dbReference type="GeneID" id="106532235"/>
<dbReference type="Gene3D" id="1.10.10.10">
    <property type="entry name" value="Winged helix-like DNA-binding domain superfamily/Winged helix DNA-binding domain"/>
    <property type="match status" value="1"/>
</dbReference>
<keyword evidence="6 7" id="KW-0539">Nucleus</keyword>
<evidence type="ECO:0000256" key="2">
    <source>
        <dbReference type="ARBA" id="ARBA00010940"/>
    </source>
</evidence>
<evidence type="ECO:0000256" key="7">
    <source>
        <dbReference type="RuleBase" id="RU003796"/>
    </source>
</evidence>
<dbReference type="Proteomes" id="UP000192220">
    <property type="component" value="Unplaced"/>
</dbReference>
<evidence type="ECO:0000256" key="3">
    <source>
        <dbReference type="ARBA" id="ARBA00023015"/>
    </source>
</evidence>
<dbReference type="OrthoDB" id="1743261at2759"/>
<dbReference type="PANTHER" id="PTHR12081">
    <property type="entry name" value="TRANSCRIPTION FACTOR E2F"/>
    <property type="match status" value="1"/>
</dbReference>
<dbReference type="Pfam" id="PF02319">
    <property type="entry name" value="WHD_E2F_TDP"/>
    <property type="match status" value="1"/>
</dbReference>
<keyword evidence="5 7" id="KW-0804">Transcription</keyword>
<gene>
    <name evidence="10" type="primary">LOC106532235</name>
</gene>
<dbReference type="InterPro" id="IPR015633">
    <property type="entry name" value="E2F"/>
</dbReference>
<dbReference type="FunFam" id="1.10.10.10:FF:000458">
    <property type="entry name" value="E2F-like (Mammalian transcription factor)"/>
    <property type="match status" value="1"/>
</dbReference>
<evidence type="ECO:0000256" key="4">
    <source>
        <dbReference type="ARBA" id="ARBA00023125"/>
    </source>
</evidence>
<dbReference type="InterPro" id="IPR036388">
    <property type="entry name" value="WH-like_DNA-bd_sf"/>
</dbReference>
<dbReference type="STRING" id="52670.A0A2I4CUP8"/>
<dbReference type="InParanoid" id="A0A2I4CUP8"/>
<dbReference type="Gene3D" id="6.10.250.540">
    <property type="match status" value="1"/>
</dbReference>
<comment type="subcellular location">
    <subcellularLocation>
        <location evidence="1 7">Nucleus</location>
    </subcellularLocation>
</comment>
<comment type="similarity">
    <text evidence="2 7">Belongs to the E2F/DP family.</text>
</comment>
<keyword evidence="9" id="KW-1185">Reference proteome</keyword>
<keyword evidence="3 7" id="KW-0805">Transcription regulation</keyword>
<evidence type="ECO:0000259" key="8">
    <source>
        <dbReference type="SMART" id="SM01372"/>
    </source>
</evidence>
<evidence type="ECO:0000313" key="10">
    <source>
        <dbReference type="RefSeq" id="XP_013883716.1"/>
    </source>
</evidence>
<reference evidence="10" key="1">
    <citation type="submission" date="2025-08" db="UniProtKB">
        <authorList>
            <consortium name="RefSeq"/>
        </authorList>
    </citation>
    <scope>IDENTIFICATION</scope>
    <source>
        <strain evidence="10">Quisiro</strain>
        <tissue evidence="10">Liver</tissue>
    </source>
</reference>
<dbReference type="PANTHER" id="PTHR12081:SF18">
    <property type="entry name" value="TRANSCRIPTION FACTOR E2F2-RELATED"/>
    <property type="match status" value="1"/>
</dbReference>
<evidence type="ECO:0000256" key="5">
    <source>
        <dbReference type="ARBA" id="ARBA00023163"/>
    </source>
</evidence>
<evidence type="ECO:0000256" key="1">
    <source>
        <dbReference type="ARBA" id="ARBA00004123"/>
    </source>
</evidence>
<organism evidence="9 10">
    <name type="scientific">Austrofundulus limnaeus</name>
    <name type="common">Annual killifish</name>
    <dbReference type="NCBI Taxonomy" id="52670"/>
    <lineage>
        <taxon>Eukaryota</taxon>
        <taxon>Metazoa</taxon>
        <taxon>Chordata</taxon>
        <taxon>Craniata</taxon>
        <taxon>Vertebrata</taxon>
        <taxon>Euteleostomi</taxon>
        <taxon>Actinopterygii</taxon>
        <taxon>Neopterygii</taxon>
        <taxon>Teleostei</taxon>
        <taxon>Neoteleostei</taxon>
        <taxon>Acanthomorphata</taxon>
        <taxon>Ovalentaria</taxon>
        <taxon>Atherinomorphae</taxon>
        <taxon>Cyprinodontiformes</taxon>
        <taxon>Rivulidae</taxon>
        <taxon>Austrofundulus</taxon>
    </lineage>
</organism>
<sequence length="162" mass="18414">MDPGKDKKLFVLVQKPKPSRKMRSLAVLTRNFVQLLQEVGNTALDLRYAVETLCGHKRRIYDITNVLEGAGLIAKISKNHVKWIGGDDAQEVALKSELEDLDRQELMLDQEKLFVEESIRSMREGCTSLAYVTDEDICNCFSGNVPSLCWIFYVRRFVCVAA</sequence>
<proteinExistence type="inferred from homology"/>
<feature type="domain" description="E2F/DP family winged-helix DNA-binding" evidence="8">
    <location>
        <begin position="20"/>
        <end position="85"/>
    </location>
</feature>
<dbReference type="GO" id="GO:0090575">
    <property type="term" value="C:RNA polymerase II transcription regulator complex"/>
    <property type="evidence" value="ECO:0007669"/>
    <property type="project" value="TreeGrafter"/>
</dbReference>
<dbReference type="SUPFAM" id="SSF46785">
    <property type="entry name" value="Winged helix' DNA-binding domain"/>
    <property type="match status" value="1"/>
</dbReference>
<dbReference type="AlphaFoldDB" id="A0A2I4CUP8"/>
<name>A0A2I4CUP8_AUSLI</name>
<dbReference type="GO" id="GO:0000978">
    <property type="term" value="F:RNA polymerase II cis-regulatory region sequence-specific DNA binding"/>
    <property type="evidence" value="ECO:0007669"/>
    <property type="project" value="InterPro"/>
</dbReference>
<keyword evidence="4 7" id="KW-0238">DNA-binding</keyword>
<dbReference type="InterPro" id="IPR003316">
    <property type="entry name" value="E2F_WHTH_DNA-bd_dom"/>
</dbReference>
<evidence type="ECO:0000256" key="6">
    <source>
        <dbReference type="ARBA" id="ARBA00023242"/>
    </source>
</evidence>
<dbReference type="SMART" id="SM01372">
    <property type="entry name" value="E2F_TDP"/>
    <property type="match status" value="1"/>
</dbReference>
<dbReference type="InterPro" id="IPR037241">
    <property type="entry name" value="E2F-DP_heterodim"/>
</dbReference>
<dbReference type="GO" id="GO:0000981">
    <property type="term" value="F:DNA-binding transcription factor activity, RNA polymerase II-specific"/>
    <property type="evidence" value="ECO:0007669"/>
    <property type="project" value="TreeGrafter"/>
</dbReference>
<dbReference type="RefSeq" id="XP_013883716.1">
    <property type="nucleotide sequence ID" value="XM_014028262.1"/>
</dbReference>
<protein>
    <submittedName>
        <fullName evidence="10">Transcription factor E2F4</fullName>
    </submittedName>
</protein>
<dbReference type="KEGG" id="alim:106532235"/>